<dbReference type="PROSITE" id="PS50056">
    <property type="entry name" value="TYR_PHOSPHATASE_2"/>
    <property type="match status" value="1"/>
</dbReference>
<gene>
    <name evidence="7" type="ORF">KQ657_001854</name>
</gene>
<dbReference type="InterPro" id="IPR000340">
    <property type="entry name" value="Dual-sp_phosphatase_cat-dom"/>
</dbReference>
<protein>
    <recommendedName>
        <fullName evidence="2">protein-tyrosine-phosphatase</fullName>
        <ecNumber evidence="2">3.1.3.48</ecNumber>
    </recommendedName>
</protein>
<feature type="region of interest" description="Disordered" evidence="5">
    <location>
        <begin position="1"/>
        <end position="32"/>
    </location>
</feature>
<sequence length="667" mass="73080">MADTLPRSSRRRQASVYSITDSHDPPTETQRVSVPIPQSLSSFTPTLKSPLTRFQRVKTIDKSVFTPPSSEPAISRMSDSMSDATFYTPSPSHSPTTSTDNLMETCTTKPASENFTTRNNKAGSNKTNHTSKSTTASKSHGMSGSSFKLTVPEIEWEKQTVVSGSPGANAKVLSSQRKLLLNRLVEALDQSNERRIATASINYPPKAPALQNSNSQAAAPATTPTNQTLLLSAASSASSCTSNSGSLLSSQTVQTSVFSPVRSFTFHDDIPNSNVNYSPKHSQQPANFNRNTKNLSLNLVHDHHQQHKHHLSHIQPLATPAQPLDESQPNSTTFQTQLPGRSLSLLIPNQAQIEPDTSTPINNNNSNKVFSGNEAIRPNNSECLSDSTGTGSATLTSTNPSEGLTTNGATTTSSKINDTTKFGKSNTNSDDNTSMSDSTNSIFDSQIQPDDLDLNEDTFSNEVVPQFSRMLLPLGKFKFGFPEELQESSQLEAYPQGPRSVFNDLIYLYGDPQKSKVAVDIKQYDLVINVAKECQNLQDQFDTCNNSKEYLFVPWTHTSLILKELPFLTKKISEYLSLGKKILVHCQCGVSRSACVIVAFFMMQFQLLVNEAYELLKSGSDSETGKSDRLKGYHINACERICPNMSLIFELMDFNEVLQGLTTPTGK</sequence>
<dbReference type="InterPro" id="IPR029021">
    <property type="entry name" value="Prot-tyrosine_phosphatase-like"/>
</dbReference>
<evidence type="ECO:0000256" key="2">
    <source>
        <dbReference type="ARBA" id="ARBA00013064"/>
    </source>
</evidence>
<accession>A0A9P7V7C2</accession>
<feature type="compositionally biased region" description="Low complexity" evidence="5">
    <location>
        <begin position="124"/>
        <end position="140"/>
    </location>
</feature>
<dbReference type="SUPFAM" id="SSF52799">
    <property type="entry name" value="(Phosphotyrosine protein) phosphatases II"/>
    <property type="match status" value="1"/>
</dbReference>
<feature type="domain" description="Tyrosine specific protein phosphatases" evidence="6">
    <location>
        <begin position="563"/>
        <end position="618"/>
    </location>
</feature>
<evidence type="ECO:0000313" key="7">
    <source>
        <dbReference type="EMBL" id="KAG7192453.1"/>
    </source>
</evidence>
<dbReference type="AlphaFoldDB" id="A0A9P7V7C2"/>
<dbReference type="PANTHER" id="PTHR10159:SF519">
    <property type="entry name" value="DUAL SPECIFICITY PROTEIN PHOSPHATASE MPK3"/>
    <property type="match status" value="1"/>
</dbReference>
<feature type="compositionally biased region" description="Low complexity" evidence="5">
    <location>
        <begin position="425"/>
        <end position="441"/>
    </location>
</feature>
<feature type="compositionally biased region" description="Polar residues" evidence="5">
    <location>
        <begin position="399"/>
        <end position="424"/>
    </location>
</feature>
<evidence type="ECO:0000313" key="8">
    <source>
        <dbReference type="Proteomes" id="UP000790833"/>
    </source>
</evidence>
<dbReference type="GeneID" id="66115228"/>
<dbReference type="GO" id="GO:0017017">
    <property type="term" value="F:MAP kinase tyrosine/serine/threonine phosphatase activity"/>
    <property type="evidence" value="ECO:0007669"/>
    <property type="project" value="TreeGrafter"/>
</dbReference>
<dbReference type="GO" id="GO:0005634">
    <property type="term" value="C:nucleus"/>
    <property type="evidence" value="ECO:0007669"/>
    <property type="project" value="TreeGrafter"/>
</dbReference>
<evidence type="ECO:0000256" key="5">
    <source>
        <dbReference type="SAM" id="MobiDB-lite"/>
    </source>
</evidence>
<dbReference type="GO" id="GO:0008330">
    <property type="term" value="F:protein tyrosine/threonine phosphatase activity"/>
    <property type="evidence" value="ECO:0007669"/>
    <property type="project" value="TreeGrafter"/>
</dbReference>
<dbReference type="Gene3D" id="3.90.190.10">
    <property type="entry name" value="Protein tyrosine phosphatase superfamily"/>
    <property type="match status" value="1"/>
</dbReference>
<name>A0A9P7V7C2_9ASCO</name>
<evidence type="ECO:0000259" key="6">
    <source>
        <dbReference type="PROSITE" id="PS50056"/>
    </source>
</evidence>
<comment type="caution">
    <text evidence="7">The sequence shown here is derived from an EMBL/GenBank/DDBJ whole genome shotgun (WGS) entry which is preliminary data.</text>
</comment>
<dbReference type="GO" id="GO:0005829">
    <property type="term" value="C:cytosol"/>
    <property type="evidence" value="ECO:0007669"/>
    <property type="project" value="TreeGrafter"/>
</dbReference>
<keyword evidence="4" id="KW-0904">Protein phosphatase</keyword>
<dbReference type="RefSeq" id="XP_043048003.1">
    <property type="nucleotide sequence ID" value="XM_043192635.1"/>
</dbReference>
<dbReference type="GO" id="GO:0033550">
    <property type="term" value="F:MAP kinase tyrosine phosphatase activity"/>
    <property type="evidence" value="ECO:0007669"/>
    <property type="project" value="TreeGrafter"/>
</dbReference>
<keyword evidence="3" id="KW-0378">Hydrolase</keyword>
<dbReference type="PANTHER" id="PTHR10159">
    <property type="entry name" value="DUAL SPECIFICITY PROTEIN PHOSPHATASE"/>
    <property type="match status" value="1"/>
</dbReference>
<dbReference type="Pfam" id="PF00782">
    <property type="entry name" value="DSPc"/>
    <property type="match status" value="1"/>
</dbReference>
<dbReference type="InterPro" id="IPR000387">
    <property type="entry name" value="Tyr_Pase_dom"/>
</dbReference>
<feature type="region of interest" description="Disordered" evidence="5">
    <location>
        <begin position="354"/>
        <end position="442"/>
    </location>
</feature>
<dbReference type="EMBL" id="JAHMUF010000018">
    <property type="protein sequence ID" value="KAG7192453.1"/>
    <property type="molecule type" value="Genomic_DNA"/>
</dbReference>
<organism evidence="7 8">
    <name type="scientific">Scheffersomyces spartinae</name>
    <dbReference type="NCBI Taxonomy" id="45513"/>
    <lineage>
        <taxon>Eukaryota</taxon>
        <taxon>Fungi</taxon>
        <taxon>Dikarya</taxon>
        <taxon>Ascomycota</taxon>
        <taxon>Saccharomycotina</taxon>
        <taxon>Pichiomycetes</taxon>
        <taxon>Debaryomycetaceae</taxon>
        <taxon>Scheffersomyces</taxon>
    </lineage>
</organism>
<feature type="compositionally biased region" description="Polar residues" evidence="5">
    <location>
        <begin position="112"/>
        <end position="123"/>
    </location>
</feature>
<dbReference type="PROSITE" id="PS00383">
    <property type="entry name" value="TYR_PHOSPHATASE_1"/>
    <property type="match status" value="1"/>
</dbReference>
<dbReference type="Proteomes" id="UP000790833">
    <property type="component" value="Unassembled WGS sequence"/>
</dbReference>
<dbReference type="GO" id="GO:0043409">
    <property type="term" value="P:negative regulation of MAPK cascade"/>
    <property type="evidence" value="ECO:0007669"/>
    <property type="project" value="TreeGrafter"/>
</dbReference>
<dbReference type="OrthoDB" id="426001at2759"/>
<dbReference type="EC" id="3.1.3.48" evidence="2"/>
<keyword evidence="8" id="KW-1185">Reference proteome</keyword>
<dbReference type="CDD" id="cd14521">
    <property type="entry name" value="DSP_fungal_SDP1-like"/>
    <property type="match status" value="1"/>
</dbReference>
<evidence type="ECO:0000256" key="1">
    <source>
        <dbReference type="ARBA" id="ARBA00008601"/>
    </source>
</evidence>
<reference evidence="7" key="1">
    <citation type="submission" date="2021-03" db="EMBL/GenBank/DDBJ databases">
        <authorList>
            <person name="Palmer J.M."/>
        </authorList>
    </citation>
    <scope>NUCLEOTIDE SEQUENCE</scope>
    <source>
        <strain evidence="7">ARV_011</strain>
    </source>
</reference>
<dbReference type="SMART" id="SM00195">
    <property type="entry name" value="DSPc"/>
    <property type="match status" value="1"/>
</dbReference>
<proteinExistence type="inferred from homology"/>
<comment type="similarity">
    <text evidence="1">Belongs to the protein-tyrosine phosphatase family. Non-receptor class dual specificity subfamily.</text>
</comment>
<evidence type="ECO:0000256" key="4">
    <source>
        <dbReference type="ARBA" id="ARBA00022912"/>
    </source>
</evidence>
<evidence type="ECO:0000256" key="3">
    <source>
        <dbReference type="ARBA" id="ARBA00022801"/>
    </source>
</evidence>
<feature type="compositionally biased region" description="Low complexity" evidence="5">
    <location>
        <begin position="384"/>
        <end position="398"/>
    </location>
</feature>
<feature type="region of interest" description="Disordered" evidence="5">
    <location>
        <begin position="112"/>
        <end position="146"/>
    </location>
</feature>
<dbReference type="InterPro" id="IPR020422">
    <property type="entry name" value="TYR_PHOSPHATASE_DUAL_dom"/>
</dbReference>
<dbReference type="InterPro" id="IPR016130">
    <property type="entry name" value="Tyr_Pase_AS"/>
</dbReference>